<dbReference type="InterPro" id="IPR036631">
    <property type="entry name" value="MGMT_N_sf"/>
</dbReference>
<comment type="similarity">
    <text evidence="2">Belongs to the MGMT family.</text>
</comment>
<protein>
    <recommendedName>
        <fullName evidence="3">methylated-DNA--[protein]-cysteine S-methyltransferase</fullName>
        <ecNumber evidence="3">2.1.1.63</ecNumber>
    </recommendedName>
</protein>
<dbReference type="SUPFAM" id="SSF53155">
    <property type="entry name" value="Methylated DNA-protein cysteine methyltransferase domain"/>
    <property type="match status" value="1"/>
</dbReference>
<dbReference type="Pfam" id="PF01035">
    <property type="entry name" value="DNA_binding_1"/>
    <property type="match status" value="1"/>
</dbReference>
<dbReference type="SUPFAM" id="SSF46767">
    <property type="entry name" value="Methylated DNA-protein cysteine methyltransferase, C-terminal domain"/>
    <property type="match status" value="1"/>
</dbReference>
<keyword evidence="7" id="KW-0234">DNA repair</keyword>
<dbReference type="GO" id="GO:0003908">
    <property type="term" value="F:methylated-DNA-[protein]-cysteine S-methyltransferase activity"/>
    <property type="evidence" value="ECO:0007669"/>
    <property type="project" value="UniProtKB-EC"/>
</dbReference>
<dbReference type="EC" id="2.1.1.63" evidence="3"/>
<comment type="caution">
    <text evidence="11">The sequence shown here is derived from an EMBL/GenBank/DDBJ whole genome shotgun (WGS) entry which is preliminary data.</text>
</comment>
<dbReference type="PANTHER" id="PTHR10815:SF5">
    <property type="entry name" value="METHYLATED-DNA--PROTEIN-CYSTEINE METHYLTRANSFERASE"/>
    <property type="match status" value="1"/>
</dbReference>
<keyword evidence="5 11" id="KW-0808">Transferase</keyword>
<reference evidence="11" key="1">
    <citation type="submission" date="2013-12" db="EMBL/GenBank/DDBJ databases">
        <authorList>
            <person name="Linke B."/>
        </authorList>
    </citation>
    <scope>NUCLEOTIDE SEQUENCE [LARGE SCALE GENOMIC DNA]</scope>
    <source>
        <strain evidence="11">CRIB-18</strain>
    </source>
</reference>
<dbReference type="GO" id="GO:0032259">
    <property type="term" value="P:methylation"/>
    <property type="evidence" value="ECO:0007669"/>
    <property type="project" value="UniProtKB-KW"/>
</dbReference>
<comment type="catalytic activity">
    <reaction evidence="1">
        <text>a 4-O-methyl-thymidine in DNA + L-cysteinyl-[protein] = a thymidine in DNA + S-methyl-L-cysteinyl-[protein]</text>
        <dbReference type="Rhea" id="RHEA:53428"/>
        <dbReference type="Rhea" id="RHEA-COMP:10131"/>
        <dbReference type="Rhea" id="RHEA-COMP:10132"/>
        <dbReference type="Rhea" id="RHEA-COMP:13555"/>
        <dbReference type="Rhea" id="RHEA-COMP:13556"/>
        <dbReference type="ChEBI" id="CHEBI:29950"/>
        <dbReference type="ChEBI" id="CHEBI:82612"/>
        <dbReference type="ChEBI" id="CHEBI:137386"/>
        <dbReference type="ChEBI" id="CHEBI:137387"/>
        <dbReference type="EC" id="2.1.1.63"/>
    </reaction>
</comment>
<dbReference type="NCBIfam" id="TIGR00589">
    <property type="entry name" value="ogt"/>
    <property type="match status" value="1"/>
</dbReference>
<evidence type="ECO:0000256" key="7">
    <source>
        <dbReference type="ARBA" id="ARBA00023204"/>
    </source>
</evidence>
<evidence type="ECO:0000313" key="12">
    <source>
        <dbReference type="Proteomes" id="UP000031552"/>
    </source>
</evidence>
<evidence type="ECO:0000313" key="11">
    <source>
        <dbReference type="EMBL" id="CDR35219.1"/>
    </source>
</evidence>
<dbReference type="RefSeq" id="WP_053332056.1">
    <property type="nucleotide sequence ID" value="NZ_CCEJ010000015.1"/>
</dbReference>
<evidence type="ECO:0000259" key="10">
    <source>
        <dbReference type="Pfam" id="PF02870"/>
    </source>
</evidence>
<keyword evidence="6" id="KW-0227">DNA damage</keyword>
<dbReference type="eggNOG" id="COG0350">
    <property type="taxonomic scope" value="Bacteria"/>
</dbReference>
<proteinExistence type="inferred from homology"/>
<sequence>MFIEDKKLFDEIVGKNKLKNPSRNLTGALIDTKIGPLLAIGDDQFLYFLDFINRKEIEKKVFIFQMKNNFAVSYGVNKAIDSIEKELSLYFQGRLKDFKTPLCPSGTDFQKMVWKELSKIPYGTTLSYAELAVSLNKPNAFRACANANGVNQIAIVIPCHRVIQSNGGLGGYSSGISKKKWLLELEKNYS</sequence>
<dbReference type="AlphaFoldDB" id="A0A090E3V7"/>
<organism evidence="11 12">
    <name type="scientific">Candidatus Criblamydia sequanensis CRIB-18</name>
    <dbReference type="NCBI Taxonomy" id="1437425"/>
    <lineage>
        <taxon>Bacteria</taxon>
        <taxon>Pseudomonadati</taxon>
        <taxon>Chlamydiota</taxon>
        <taxon>Chlamydiia</taxon>
        <taxon>Parachlamydiales</taxon>
        <taxon>Candidatus Criblamydiaceae</taxon>
        <taxon>Candidatus Criblamydia</taxon>
    </lineage>
</organism>
<keyword evidence="12" id="KW-1185">Reference proteome</keyword>
<dbReference type="GO" id="GO:0006281">
    <property type="term" value="P:DNA repair"/>
    <property type="evidence" value="ECO:0007669"/>
    <property type="project" value="UniProtKB-KW"/>
</dbReference>
<name>A0A090E3V7_9BACT</name>
<dbReference type="OrthoDB" id="9783680at2"/>
<dbReference type="InterPro" id="IPR036217">
    <property type="entry name" value="MethylDNA_cys_MeTrfase_DNAb"/>
</dbReference>
<dbReference type="InterPro" id="IPR014048">
    <property type="entry name" value="MethylDNA_cys_MeTrfase_DNA-bd"/>
</dbReference>
<evidence type="ECO:0000256" key="8">
    <source>
        <dbReference type="ARBA" id="ARBA00049348"/>
    </source>
</evidence>
<dbReference type="EMBL" id="CCEJ010000015">
    <property type="protein sequence ID" value="CDR35219.1"/>
    <property type="molecule type" value="Genomic_DNA"/>
</dbReference>
<reference evidence="11" key="2">
    <citation type="submission" date="2014-09" db="EMBL/GenBank/DDBJ databases">
        <title>Criblamydia sequanensis harbors a mega-plasmid encoding arsenite resistance.</title>
        <authorList>
            <person name="Bertelli C."/>
            <person name="Goesmann A."/>
            <person name="Greub G."/>
        </authorList>
    </citation>
    <scope>NUCLEOTIDE SEQUENCE [LARGE SCALE GENOMIC DNA]</scope>
    <source>
        <strain evidence="11">CRIB-18</strain>
    </source>
</reference>
<evidence type="ECO:0000256" key="3">
    <source>
        <dbReference type="ARBA" id="ARBA00011918"/>
    </source>
</evidence>
<comment type="catalytic activity">
    <reaction evidence="8">
        <text>a 6-O-methyl-2'-deoxyguanosine in DNA + L-cysteinyl-[protein] = S-methyl-L-cysteinyl-[protein] + a 2'-deoxyguanosine in DNA</text>
        <dbReference type="Rhea" id="RHEA:24000"/>
        <dbReference type="Rhea" id="RHEA-COMP:10131"/>
        <dbReference type="Rhea" id="RHEA-COMP:10132"/>
        <dbReference type="Rhea" id="RHEA-COMP:11367"/>
        <dbReference type="Rhea" id="RHEA-COMP:11368"/>
        <dbReference type="ChEBI" id="CHEBI:29950"/>
        <dbReference type="ChEBI" id="CHEBI:82612"/>
        <dbReference type="ChEBI" id="CHEBI:85445"/>
        <dbReference type="ChEBI" id="CHEBI:85448"/>
        <dbReference type="EC" id="2.1.1.63"/>
    </reaction>
</comment>
<dbReference type="Gene3D" id="3.30.160.70">
    <property type="entry name" value="Methylated DNA-protein cysteine methyltransferase domain"/>
    <property type="match status" value="1"/>
</dbReference>
<keyword evidence="4 11" id="KW-0489">Methyltransferase</keyword>
<dbReference type="FunFam" id="1.10.10.10:FF:000214">
    <property type="entry name" value="Methylated-DNA--protein-cysteine methyltransferase"/>
    <property type="match status" value="1"/>
</dbReference>
<feature type="domain" description="Methylguanine DNA methyltransferase ribonuclease-like" evidence="10">
    <location>
        <begin position="28"/>
        <end position="102"/>
    </location>
</feature>
<gene>
    <name evidence="11" type="primary">ogt</name>
    <name evidence="11" type="ORF">CSEC_2413</name>
</gene>
<evidence type="ECO:0000256" key="4">
    <source>
        <dbReference type="ARBA" id="ARBA00022603"/>
    </source>
</evidence>
<evidence type="ECO:0000256" key="1">
    <source>
        <dbReference type="ARBA" id="ARBA00001286"/>
    </source>
</evidence>
<dbReference type="InterPro" id="IPR008332">
    <property type="entry name" value="MethylG_MeTrfase_N"/>
</dbReference>
<evidence type="ECO:0000259" key="9">
    <source>
        <dbReference type="Pfam" id="PF01035"/>
    </source>
</evidence>
<evidence type="ECO:0000256" key="6">
    <source>
        <dbReference type="ARBA" id="ARBA00022763"/>
    </source>
</evidence>
<dbReference type="STRING" id="1437425.CSEC_2413"/>
<feature type="domain" description="Methylated-DNA-[protein]-cysteine S-methyltransferase DNA binding" evidence="9">
    <location>
        <begin position="108"/>
        <end position="187"/>
    </location>
</feature>
<evidence type="ECO:0000256" key="5">
    <source>
        <dbReference type="ARBA" id="ARBA00022679"/>
    </source>
</evidence>
<evidence type="ECO:0000256" key="2">
    <source>
        <dbReference type="ARBA" id="ARBA00008711"/>
    </source>
</evidence>
<dbReference type="PROSITE" id="PS00374">
    <property type="entry name" value="MGMT"/>
    <property type="match status" value="1"/>
</dbReference>
<accession>A0A090E3V7</accession>
<dbReference type="PANTHER" id="PTHR10815">
    <property type="entry name" value="METHYLATED-DNA--PROTEIN-CYSTEINE METHYLTRANSFERASE"/>
    <property type="match status" value="1"/>
</dbReference>
<dbReference type="Pfam" id="PF02870">
    <property type="entry name" value="Methyltransf_1N"/>
    <property type="match status" value="1"/>
</dbReference>
<dbReference type="Gene3D" id="1.10.10.10">
    <property type="entry name" value="Winged helix-like DNA-binding domain superfamily/Winged helix DNA-binding domain"/>
    <property type="match status" value="1"/>
</dbReference>
<dbReference type="InterPro" id="IPR036388">
    <property type="entry name" value="WH-like_DNA-bd_sf"/>
</dbReference>
<dbReference type="CDD" id="cd06445">
    <property type="entry name" value="ATase"/>
    <property type="match status" value="1"/>
</dbReference>
<dbReference type="Proteomes" id="UP000031552">
    <property type="component" value="Unassembled WGS sequence"/>
</dbReference>
<dbReference type="InterPro" id="IPR001497">
    <property type="entry name" value="MethylDNA_cys_MeTrfase_AS"/>
</dbReference>